<keyword evidence="6 14" id="KW-1133">Transmembrane helix</keyword>
<sequence>MKLYSVLIYMCLLAVGIKAELEPSEKTHPTIETTTLVQAPTESTKAASAIYTPLATTFTTNVISASTHSPDIHSSTTVNDTNAKSTPSNCSQREKSRAQPTTDSNSRLRKCCPLGENLNYFRENQSESMCDTEVLSFNPTIINAVLYDNCIEDLEIPTSLPYEIGNPCNSSFQYDNEEEDFFILQDGSLLIIDKNGNESYTVQQNYCLDQDKSGRVLVFVCITQVEEISKAKIITVAMLMLVSIPCLLLVTYLHLTLKLLRNIHGWSVALMSLCLACGYFVFSVVHIYGISPGGFIGYVIQFFILSFYFWFFCICCNVLLNIWYKLPNYVQLNKIWIGINFGTYCVFSVIGPAIFVSLTVQKGLQGMPSYFMQGLTESIRESQRYFIPPVSTLLGLSFLVMVAVFFGFQRIKTEGYLRANDEDDQQESTVVPRQFEREKYEDVKKDAKCVALLGIIIILAWLFEIITFYSPGQEAYLLLCDMINALQGLWIMLIFLVVRRRRTIILRWWYDRGSHSIADDTELQIVNNNKTVNPT</sequence>
<feature type="signal peptide" evidence="15">
    <location>
        <begin position="1"/>
        <end position="19"/>
    </location>
</feature>
<keyword evidence="4 14" id="KW-0812">Transmembrane</keyword>
<protein>
    <submittedName>
        <fullName evidence="16">Mthl14</fullName>
    </submittedName>
</protein>
<feature type="transmembrane region" description="Helical" evidence="14">
    <location>
        <begin position="385"/>
        <end position="408"/>
    </location>
</feature>
<dbReference type="InterPro" id="IPR052808">
    <property type="entry name" value="GPCR_Mth-like"/>
</dbReference>
<reference evidence="16 17" key="1">
    <citation type="submission" date="2015-08" db="EMBL/GenBank/DDBJ databases">
        <title>Ancestral chromatin configuration constrains chromatin evolution on differentiating sex chromosomes in Drosophila.</title>
        <authorList>
            <person name="Zhou Q."/>
            <person name="Bachtrog D."/>
        </authorList>
    </citation>
    <scope>NUCLEOTIDE SEQUENCE [LARGE SCALE GENOMIC DNA]</scope>
    <source>
        <tissue evidence="16">Whole larvae</tissue>
    </source>
</reference>
<dbReference type="GO" id="GO:0005886">
    <property type="term" value="C:plasma membrane"/>
    <property type="evidence" value="ECO:0007669"/>
    <property type="project" value="UniProtKB-SubCell"/>
</dbReference>
<dbReference type="Gene3D" id="1.20.1070.10">
    <property type="entry name" value="Rhodopsin 7-helix transmembrane proteins"/>
    <property type="match status" value="1"/>
</dbReference>
<keyword evidence="5 15" id="KW-0732">Signal</keyword>
<keyword evidence="3" id="KW-1003">Cell membrane</keyword>
<feature type="transmembrane region" description="Helical" evidence="14">
    <location>
        <begin position="233"/>
        <end position="255"/>
    </location>
</feature>
<feature type="transmembrane region" description="Helical" evidence="14">
    <location>
        <begin position="295"/>
        <end position="323"/>
    </location>
</feature>
<dbReference type="Gene3D" id="2.170.180.11">
    <property type="entry name" value="Methuselah ectodomain, domain 2"/>
    <property type="match status" value="1"/>
</dbReference>
<evidence type="ECO:0000256" key="14">
    <source>
        <dbReference type="SAM" id="Phobius"/>
    </source>
</evidence>
<dbReference type="PANTHER" id="PTHR46953:SF3">
    <property type="entry name" value="G-PROTEIN COUPLED RECEPTOR MTH-LIKE 14-RELATED"/>
    <property type="match status" value="1"/>
</dbReference>
<dbReference type="PANTHER" id="PTHR46953">
    <property type="entry name" value="G-PROTEIN COUPLED RECEPTOR MTH-LIKE 1-RELATED"/>
    <property type="match status" value="1"/>
</dbReference>
<evidence type="ECO:0000256" key="4">
    <source>
        <dbReference type="ARBA" id="ARBA00022692"/>
    </source>
</evidence>
<keyword evidence="8 14" id="KW-0472">Membrane</keyword>
<comment type="subcellular location">
    <subcellularLocation>
        <location evidence="1">Cell membrane</location>
        <topology evidence="1">Multi-pass membrane protein</topology>
    </subcellularLocation>
</comment>
<proteinExistence type="inferred from homology"/>
<feature type="transmembrane region" description="Helical" evidence="14">
    <location>
        <begin position="475"/>
        <end position="498"/>
    </location>
</feature>
<keyword evidence="17" id="KW-1185">Reference proteome</keyword>
<evidence type="ECO:0000256" key="8">
    <source>
        <dbReference type="ARBA" id="ARBA00023136"/>
    </source>
</evidence>
<name>A0A0M4E831_DROBS</name>
<keyword evidence="11" id="KW-0325">Glycoprotein</keyword>
<evidence type="ECO:0000256" key="7">
    <source>
        <dbReference type="ARBA" id="ARBA00023040"/>
    </source>
</evidence>
<evidence type="ECO:0000313" key="16">
    <source>
        <dbReference type="EMBL" id="ALC42966.1"/>
    </source>
</evidence>
<feature type="compositionally biased region" description="Polar residues" evidence="13">
    <location>
        <begin position="69"/>
        <end position="91"/>
    </location>
</feature>
<evidence type="ECO:0000256" key="11">
    <source>
        <dbReference type="ARBA" id="ARBA00023180"/>
    </source>
</evidence>
<comment type="similarity">
    <text evidence="2">Belongs to the G-protein coupled receptor 2 family. Mth subfamily.</text>
</comment>
<feature type="transmembrane region" description="Helical" evidence="14">
    <location>
        <begin position="449"/>
        <end position="469"/>
    </location>
</feature>
<gene>
    <name evidence="16" type="ORF">Dbus_chr3Lg132</name>
</gene>
<evidence type="ECO:0000256" key="3">
    <source>
        <dbReference type="ARBA" id="ARBA00022475"/>
    </source>
</evidence>
<evidence type="ECO:0000313" key="17">
    <source>
        <dbReference type="Proteomes" id="UP000494163"/>
    </source>
</evidence>
<dbReference type="OrthoDB" id="5854379at2759"/>
<feature type="transmembrane region" description="Helical" evidence="14">
    <location>
        <begin position="335"/>
        <end position="360"/>
    </location>
</feature>
<dbReference type="AlphaFoldDB" id="A0A0M4E831"/>
<dbReference type="OMA" id="DRGSHEI"/>
<dbReference type="InterPro" id="IPR036272">
    <property type="entry name" value="Methuselah_N_sf"/>
</dbReference>
<dbReference type="EMBL" id="CP012525">
    <property type="protein sequence ID" value="ALC42966.1"/>
    <property type="molecule type" value="Genomic_DNA"/>
</dbReference>
<evidence type="ECO:0000256" key="12">
    <source>
        <dbReference type="ARBA" id="ARBA00023224"/>
    </source>
</evidence>
<evidence type="ECO:0000256" key="6">
    <source>
        <dbReference type="ARBA" id="ARBA00022989"/>
    </source>
</evidence>
<evidence type="ECO:0000256" key="9">
    <source>
        <dbReference type="ARBA" id="ARBA00023157"/>
    </source>
</evidence>
<accession>A0A0M4E831</accession>
<keyword evidence="9" id="KW-1015">Disulfide bond</keyword>
<evidence type="ECO:0000256" key="5">
    <source>
        <dbReference type="ARBA" id="ARBA00022729"/>
    </source>
</evidence>
<evidence type="ECO:0000256" key="13">
    <source>
        <dbReference type="SAM" id="MobiDB-lite"/>
    </source>
</evidence>
<evidence type="ECO:0000256" key="15">
    <source>
        <dbReference type="SAM" id="SignalP"/>
    </source>
</evidence>
<evidence type="ECO:0000256" key="1">
    <source>
        <dbReference type="ARBA" id="ARBA00004651"/>
    </source>
</evidence>
<feature type="chain" id="PRO_5005792938" evidence="15">
    <location>
        <begin position="20"/>
        <end position="535"/>
    </location>
</feature>
<keyword evidence="10" id="KW-0675">Receptor</keyword>
<evidence type="ECO:0000256" key="10">
    <source>
        <dbReference type="ARBA" id="ARBA00023170"/>
    </source>
</evidence>
<organism evidence="16 17">
    <name type="scientific">Drosophila busckii</name>
    <name type="common">Fruit fly</name>
    <dbReference type="NCBI Taxonomy" id="30019"/>
    <lineage>
        <taxon>Eukaryota</taxon>
        <taxon>Metazoa</taxon>
        <taxon>Ecdysozoa</taxon>
        <taxon>Arthropoda</taxon>
        <taxon>Hexapoda</taxon>
        <taxon>Insecta</taxon>
        <taxon>Pterygota</taxon>
        <taxon>Neoptera</taxon>
        <taxon>Endopterygota</taxon>
        <taxon>Diptera</taxon>
        <taxon>Brachycera</taxon>
        <taxon>Muscomorpha</taxon>
        <taxon>Ephydroidea</taxon>
        <taxon>Drosophilidae</taxon>
        <taxon>Drosophila</taxon>
    </lineage>
</organism>
<feature type="region of interest" description="Disordered" evidence="13">
    <location>
        <begin position="69"/>
        <end position="106"/>
    </location>
</feature>
<dbReference type="Proteomes" id="UP000494163">
    <property type="component" value="Chromosome 3L"/>
</dbReference>
<keyword evidence="12" id="KW-0807">Transducer</keyword>
<dbReference type="InterPro" id="IPR023311">
    <property type="entry name" value="Methusela_ecto_dom_2"/>
</dbReference>
<feature type="transmembrane region" description="Helical" evidence="14">
    <location>
        <begin position="267"/>
        <end position="289"/>
    </location>
</feature>
<dbReference type="STRING" id="30019.A0A0M4E831"/>
<dbReference type="GO" id="GO:0004930">
    <property type="term" value="F:G protein-coupled receptor activity"/>
    <property type="evidence" value="ECO:0007669"/>
    <property type="project" value="UniProtKB-KW"/>
</dbReference>
<evidence type="ECO:0000256" key="2">
    <source>
        <dbReference type="ARBA" id="ARBA00008979"/>
    </source>
</evidence>
<keyword evidence="7" id="KW-0297">G-protein coupled receptor</keyword>
<dbReference type="SUPFAM" id="SSF63877">
    <property type="entry name" value="Methuselah ectodomain"/>
    <property type="match status" value="1"/>
</dbReference>